<evidence type="ECO:0000259" key="1">
    <source>
        <dbReference type="Pfam" id="PF13609"/>
    </source>
</evidence>
<protein>
    <submittedName>
        <fullName evidence="2">Outer membrane protein OmpU</fullName>
    </submittedName>
</protein>
<dbReference type="InterPro" id="IPR033900">
    <property type="entry name" value="Gram_neg_porin_domain"/>
</dbReference>
<feature type="domain" description="Porin" evidence="1">
    <location>
        <begin position="24"/>
        <end position="330"/>
    </location>
</feature>
<keyword evidence="3" id="KW-1185">Reference proteome</keyword>
<dbReference type="AlphaFoldDB" id="A0A1N6HCF9"/>
<evidence type="ECO:0000313" key="3">
    <source>
        <dbReference type="Proteomes" id="UP000184932"/>
    </source>
</evidence>
<dbReference type="GO" id="GO:0015288">
    <property type="term" value="F:porin activity"/>
    <property type="evidence" value="ECO:0007669"/>
    <property type="project" value="InterPro"/>
</dbReference>
<dbReference type="Proteomes" id="UP000184932">
    <property type="component" value="Unassembled WGS sequence"/>
</dbReference>
<dbReference type="Pfam" id="PF13609">
    <property type="entry name" value="Porin_4"/>
    <property type="match status" value="1"/>
</dbReference>
<dbReference type="Gene3D" id="2.40.160.10">
    <property type="entry name" value="Porin"/>
    <property type="match status" value="1"/>
</dbReference>
<dbReference type="STRING" id="1217970.SAMN05444002_3259"/>
<accession>A0A1N6HCF9</accession>
<proteinExistence type="predicted"/>
<sequence>MWIPRVGLTFDNEGNTMKKVLLTSTALVAFAGAASAEVTVTGSAEMGIYGGTGVETQFFQDIDVTFTMSGETDGGLTFGASVDIDETAAGTDVTDDNGTTVFISGSFGTVTMGDTDGALDWAITDAGNIGNPGSINDAETGHVGYNGNWLDGAYDGQIVRYDNTFGDFGVAISLEMDDTYQTSRETGYAIGFKYSTDLGGADLALGLGYQEADITNADVIVDNILTSIVPSPAVPAVKVSALALGATVTLDSGFTAGFTFTDFSIDGTDADVTHTAIGLGYTVDAFSVHMNYGVFDLDGAELTGWGLSAGYDLGGGASVLAGYGSSDYSDVGGDTVDSWSLGLSMAF</sequence>
<evidence type="ECO:0000313" key="2">
    <source>
        <dbReference type="EMBL" id="SIO17443.1"/>
    </source>
</evidence>
<dbReference type="GO" id="GO:0016020">
    <property type="term" value="C:membrane"/>
    <property type="evidence" value="ECO:0007669"/>
    <property type="project" value="InterPro"/>
</dbReference>
<name>A0A1N6HCF9_9RHOB</name>
<reference evidence="3" key="1">
    <citation type="submission" date="2016-11" db="EMBL/GenBank/DDBJ databases">
        <authorList>
            <person name="Varghese N."/>
            <person name="Submissions S."/>
        </authorList>
    </citation>
    <scope>NUCLEOTIDE SEQUENCE [LARGE SCALE GENOMIC DNA]</scope>
    <source>
        <strain evidence="3">DSM 29440</strain>
    </source>
</reference>
<organism evidence="2 3">
    <name type="scientific">Vannielia litorea</name>
    <dbReference type="NCBI Taxonomy" id="1217970"/>
    <lineage>
        <taxon>Bacteria</taxon>
        <taxon>Pseudomonadati</taxon>
        <taxon>Pseudomonadota</taxon>
        <taxon>Alphaproteobacteria</taxon>
        <taxon>Rhodobacterales</taxon>
        <taxon>Paracoccaceae</taxon>
        <taxon>Vannielia</taxon>
    </lineage>
</organism>
<dbReference type="SUPFAM" id="SSF56935">
    <property type="entry name" value="Porins"/>
    <property type="match status" value="1"/>
</dbReference>
<dbReference type="InterPro" id="IPR023614">
    <property type="entry name" value="Porin_dom_sf"/>
</dbReference>
<gene>
    <name evidence="2" type="ORF">SAMN05444002_3259</name>
</gene>
<dbReference type="EMBL" id="FSRL01000001">
    <property type="protein sequence ID" value="SIO17443.1"/>
    <property type="molecule type" value="Genomic_DNA"/>
</dbReference>